<feature type="active site" description="Proton donor" evidence="6">
    <location>
        <position position="135"/>
    </location>
</feature>
<keyword evidence="4" id="KW-0904">Protein phosphatase</keyword>
<dbReference type="InterPro" id="IPR023485">
    <property type="entry name" value="Ptyr_pPase"/>
</dbReference>
<proteinExistence type="inferred from homology"/>
<keyword evidence="3" id="KW-0378">Hydrolase</keyword>
<evidence type="ECO:0000256" key="1">
    <source>
        <dbReference type="ARBA" id="ARBA00011063"/>
    </source>
</evidence>
<evidence type="ECO:0000256" key="4">
    <source>
        <dbReference type="ARBA" id="ARBA00022912"/>
    </source>
</evidence>
<evidence type="ECO:0000259" key="7">
    <source>
        <dbReference type="SMART" id="SM00226"/>
    </source>
</evidence>
<feature type="active site" evidence="6">
    <location>
        <position position="26"/>
    </location>
</feature>
<dbReference type="CDD" id="cd16343">
    <property type="entry name" value="LMWPTP"/>
    <property type="match status" value="1"/>
</dbReference>
<comment type="caution">
    <text evidence="8">The sequence shown here is derived from an EMBL/GenBank/DDBJ whole genome shotgun (WGS) entry which is preliminary data.</text>
</comment>
<evidence type="ECO:0000313" key="9">
    <source>
        <dbReference type="Proteomes" id="UP000004968"/>
    </source>
</evidence>
<dbReference type="GO" id="GO:0004725">
    <property type="term" value="F:protein tyrosine phosphatase activity"/>
    <property type="evidence" value="ECO:0007669"/>
    <property type="project" value="UniProtKB-EC"/>
</dbReference>
<feature type="domain" description="Phosphotyrosine protein phosphatase I" evidence="7">
    <location>
        <begin position="14"/>
        <end position="159"/>
    </location>
</feature>
<evidence type="ECO:0000256" key="5">
    <source>
        <dbReference type="ARBA" id="ARBA00051722"/>
    </source>
</evidence>
<dbReference type="AlphaFoldDB" id="D3ADP0"/>
<evidence type="ECO:0000256" key="6">
    <source>
        <dbReference type="PIRSR" id="PIRSR617867-1"/>
    </source>
</evidence>
<gene>
    <name evidence="8" type="ORF">CLOSTHATH_01718</name>
</gene>
<dbReference type="InterPro" id="IPR017867">
    <property type="entry name" value="Tyr_phospatase_low_mol_wt"/>
</dbReference>
<dbReference type="SMART" id="SM00226">
    <property type="entry name" value="LMWPc"/>
    <property type="match status" value="1"/>
</dbReference>
<comment type="similarity">
    <text evidence="1">Belongs to the low molecular weight phosphotyrosine protein phosphatase family.</text>
</comment>
<dbReference type="InterPro" id="IPR050438">
    <property type="entry name" value="LMW_PTPase"/>
</dbReference>
<accession>D3ADP0</accession>
<comment type="catalytic activity">
    <reaction evidence="5">
        <text>O-phospho-L-tyrosyl-[protein] + H2O = L-tyrosyl-[protein] + phosphate</text>
        <dbReference type="Rhea" id="RHEA:10684"/>
        <dbReference type="Rhea" id="RHEA-COMP:10136"/>
        <dbReference type="Rhea" id="RHEA-COMP:20101"/>
        <dbReference type="ChEBI" id="CHEBI:15377"/>
        <dbReference type="ChEBI" id="CHEBI:43474"/>
        <dbReference type="ChEBI" id="CHEBI:46858"/>
        <dbReference type="ChEBI" id="CHEBI:61978"/>
        <dbReference type="EC" id="3.1.3.48"/>
    </reaction>
</comment>
<dbReference type="HOGENOM" id="CLU_071415_2_3_9"/>
<evidence type="ECO:0000313" key="8">
    <source>
        <dbReference type="EMBL" id="EFD00059.1"/>
    </source>
</evidence>
<dbReference type="PANTHER" id="PTHR11717:SF7">
    <property type="entry name" value="LOW MOLECULAR WEIGHT PHOSPHOTYROSINE PROTEIN PHOSPHATASE"/>
    <property type="match status" value="1"/>
</dbReference>
<evidence type="ECO:0000256" key="2">
    <source>
        <dbReference type="ARBA" id="ARBA00013064"/>
    </source>
</evidence>
<dbReference type="InterPro" id="IPR036196">
    <property type="entry name" value="Ptyr_pPase_sf"/>
</dbReference>
<sequence>MEKRFMTHQHQNNIKILFVCHGNICRSPMAEFIMKDMVEKRRQADRFYIASAATSREEIGNPVHHGTRNKLRQFGISTEGKRAVQMTKADYDKYDYLIGMEQWNITNMMRILGSDPERKVSRLLDFGPNPRDIDDPWYTGDFDSTYRDICEGCEALLDYIDRCEPLNR</sequence>
<dbReference type="Pfam" id="PF01451">
    <property type="entry name" value="LMWPc"/>
    <property type="match status" value="1"/>
</dbReference>
<name>D3ADP0_9FIRM</name>
<organism evidence="8 9">
    <name type="scientific">Hungatella hathewayi DSM 13479</name>
    <dbReference type="NCBI Taxonomy" id="566550"/>
    <lineage>
        <taxon>Bacteria</taxon>
        <taxon>Bacillati</taxon>
        <taxon>Bacillota</taxon>
        <taxon>Clostridia</taxon>
        <taxon>Lachnospirales</taxon>
        <taxon>Lachnospiraceae</taxon>
        <taxon>Hungatella</taxon>
    </lineage>
</organism>
<evidence type="ECO:0000256" key="3">
    <source>
        <dbReference type="ARBA" id="ARBA00022801"/>
    </source>
</evidence>
<dbReference type="PANTHER" id="PTHR11717">
    <property type="entry name" value="LOW MOLECULAR WEIGHT PROTEIN TYROSINE PHOSPHATASE"/>
    <property type="match status" value="1"/>
</dbReference>
<dbReference type="EMBL" id="ACIO01000125">
    <property type="protein sequence ID" value="EFD00059.1"/>
    <property type="molecule type" value="Genomic_DNA"/>
</dbReference>
<dbReference type="PRINTS" id="PR00719">
    <property type="entry name" value="LMWPTPASE"/>
</dbReference>
<protein>
    <recommendedName>
        <fullName evidence="2">protein-tyrosine-phosphatase</fullName>
        <ecNumber evidence="2">3.1.3.48</ecNumber>
    </recommendedName>
</protein>
<feature type="active site" description="Nucleophile" evidence="6">
    <location>
        <position position="20"/>
    </location>
</feature>
<reference evidence="8 9" key="1">
    <citation type="submission" date="2010-01" db="EMBL/GenBank/DDBJ databases">
        <authorList>
            <person name="Weinstock G."/>
            <person name="Sodergren E."/>
            <person name="Clifton S."/>
            <person name="Fulton L."/>
            <person name="Fulton B."/>
            <person name="Courtney L."/>
            <person name="Fronick C."/>
            <person name="Harrison M."/>
            <person name="Strong C."/>
            <person name="Farmer C."/>
            <person name="Delahaunty K."/>
            <person name="Markovic C."/>
            <person name="Hall O."/>
            <person name="Minx P."/>
            <person name="Tomlinson C."/>
            <person name="Mitreva M."/>
            <person name="Nelson J."/>
            <person name="Hou S."/>
            <person name="Wollam A."/>
            <person name="Pepin K.H."/>
            <person name="Johnson M."/>
            <person name="Bhonagiri V."/>
            <person name="Nash W.E."/>
            <person name="Warren W."/>
            <person name="Chinwalla A."/>
            <person name="Mardis E.R."/>
            <person name="Wilson R.K."/>
        </authorList>
    </citation>
    <scope>NUCLEOTIDE SEQUENCE [LARGE SCALE GENOMIC DNA]</scope>
    <source>
        <strain evidence="8 9">DSM 13479</strain>
    </source>
</reference>
<dbReference type="SUPFAM" id="SSF52788">
    <property type="entry name" value="Phosphotyrosine protein phosphatases I"/>
    <property type="match status" value="1"/>
</dbReference>
<dbReference type="Proteomes" id="UP000004968">
    <property type="component" value="Unassembled WGS sequence"/>
</dbReference>
<dbReference type="EC" id="3.1.3.48" evidence="2"/>
<dbReference type="Gene3D" id="3.40.50.2300">
    <property type="match status" value="1"/>
</dbReference>